<sequence length="294" mass="32424">MSMEDGSRRRLGRGLAALIGDVGSADQVASDPRSRNSRRVPVEFLRPNPRNPRKAFEEEDLADLTASVREKGIMQPILVRPVPGGPADAYEIIAGERRWRAAQRAALHDVPIIIHDVNDKEALELAIIENVQRADLNALEEALGYQQLIDEFDYSQTALADVIGKSRPHVANTLRLLKLPPAVQTYLRDGKLTAGHARALVTVDNPEAVAQRIVDMGLTVRDAEALTQNEPKKGQRAASKAEKDADTRALEKLLGDVLGLMVTIDHKSNGSGELKVRYKSLEQLDEVCRLLKRD</sequence>
<proteinExistence type="inferred from homology"/>
<dbReference type="Proteomes" id="UP001144805">
    <property type="component" value="Unassembled WGS sequence"/>
</dbReference>
<dbReference type="Pfam" id="PF17762">
    <property type="entry name" value="HTH_ParB"/>
    <property type="match status" value="1"/>
</dbReference>
<evidence type="ECO:0000256" key="2">
    <source>
        <dbReference type="ARBA" id="ARBA00022829"/>
    </source>
</evidence>
<dbReference type="Gene3D" id="1.10.10.2830">
    <property type="match status" value="1"/>
</dbReference>
<evidence type="ECO:0000313" key="7">
    <source>
        <dbReference type="Proteomes" id="UP001144805"/>
    </source>
</evidence>
<dbReference type="Gene3D" id="3.90.1530.30">
    <property type="match status" value="1"/>
</dbReference>
<evidence type="ECO:0000313" key="6">
    <source>
        <dbReference type="EMBL" id="MCX5567612.1"/>
    </source>
</evidence>
<keyword evidence="3" id="KW-0238">DNA-binding</keyword>
<name>A0A9X3DXL4_9HYPH</name>
<dbReference type="InterPro" id="IPR003115">
    <property type="entry name" value="ParB_N"/>
</dbReference>
<dbReference type="RefSeq" id="WP_266336602.1">
    <property type="nucleotide sequence ID" value="NZ_JAPKNK010000001.1"/>
</dbReference>
<dbReference type="Pfam" id="PF02195">
    <property type="entry name" value="ParB_N"/>
    <property type="match status" value="1"/>
</dbReference>
<dbReference type="InterPro" id="IPR057240">
    <property type="entry name" value="ParB_dimer_C"/>
</dbReference>
<dbReference type="InterPro" id="IPR036086">
    <property type="entry name" value="ParB/Sulfiredoxin_sf"/>
</dbReference>
<evidence type="ECO:0000256" key="3">
    <source>
        <dbReference type="ARBA" id="ARBA00023125"/>
    </source>
</evidence>
<comment type="similarity">
    <text evidence="1">Belongs to the ParB family.</text>
</comment>
<dbReference type="PANTHER" id="PTHR33375:SF1">
    <property type="entry name" value="CHROMOSOME-PARTITIONING PROTEIN PARB-RELATED"/>
    <property type="match status" value="1"/>
</dbReference>
<dbReference type="GO" id="GO:0007059">
    <property type="term" value="P:chromosome segregation"/>
    <property type="evidence" value="ECO:0007669"/>
    <property type="project" value="UniProtKB-KW"/>
</dbReference>
<dbReference type="FunFam" id="3.90.1530.30:FF:000001">
    <property type="entry name" value="Chromosome partitioning protein ParB"/>
    <property type="match status" value="1"/>
</dbReference>
<dbReference type="GO" id="GO:0045881">
    <property type="term" value="P:positive regulation of sporulation resulting in formation of a cellular spore"/>
    <property type="evidence" value="ECO:0007669"/>
    <property type="project" value="TreeGrafter"/>
</dbReference>
<dbReference type="SUPFAM" id="SSF109709">
    <property type="entry name" value="KorB DNA-binding domain-like"/>
    <property type="match status" value="1"/>
</dbReference>
<keyword evidence="7" id="KW-1185">Reference proteome</keyword>
<dbReference type="Pfam" id="PF23552">
    <property type="entry name" value="ParB_C"/>
    <property type="match status" value="1"/>
</dbReference>
<evidence type="ECO:0000256" key="1">
    <source>
        <dbReference type="ARBA" id="ARBA00006295"/>
    </source>
</evidence>
<dbReference type="GO" id="GO:0003677">
    <property type="term" value="F:DNA binding"/>
    <property type="evidence" value="ECO:0007669"/>
    <property type="project" value="UniProtKB-KW"/>
</dbReference>
<dbReference type="AlphaFoldDB" id="A0A9X3DXL4"/>
<dbReference type="SMART" id="SM00470">
    <property type="entry name" value="ParB"/>
    <property type="match status" value="1"/>
</dbReference>
<gene>
    <name evidence="6" type="ORF">OSH07_00245</name>
</gene>
<comment type="function">
    <text evidence="4">Involved in chromosome partition. Localize to both poles of the predivisional cell following completion of DNA replication. Binds to the DNA origin of replication.</text>
</comment>
<dbReference type="EMBL" id="JAPKNK010000001">
    <property type="protein sequence ID" value="MCX5567612.1"/>
    <property type="molecule type" value="Genomic_DNA"/>
</dbReference>
<organism evidence="6 7">
    <name type="scientific">Kaistia nematophila</name>
    <dbReference type="NCBI Taxonomy" id="2994654"/>
    <lineage>
        <taxon>Bacteria</taxon>
        <taxon>Pseudomonadati</taxon>
        <taxon>Pseudomonadota</taxon>
        <taxon>Alphaproteobacteria</taxon>
        <taxon>Hyphomicrobiales</taxon>
        <taxon>Kaistiaceae</taxon>
        <taxon>Kaistia</taxon>
    </lineage>
</organism>
<dbReference type="FunFam" id="1.10.10.2830:FF:000001">
    <property type="entry name" value="Chromosome partitioning protein ParB"/>
    <property type="match status" value="1"/>
</dbReference>
<comment type="caution">
    <text evidence="6">The sequence shown here is derived from an EMBL/GenBank/DDBJ whole genome shotgun (WGS) entry which is preliminary data.</text>
</comment>
<evidence type="ECO:0000256" key="4">
    <source>
        <dbReference type="ARBA" id="ARBA00025472"/>
    </source>
</evidence>
<feature type="domain" description="ParB-like N-terminal" evidence="5">
    <location>
        <begin position="38"/>
        <end position="131"/>
    </location>
</feature>
<accession>A0A9X3DXL4</accession>
<dbReference type="SUPFAM" id="SSF110849">
    <property type="entry name" value="ParB/Sulfiredoxin"/>
    <property type="match status" value="1"/>
</dbReference>
<dbReference type="InterPro" id="IPR004437">
    <property type="entry name" value="ParB/RepB/Spo0J"/>
</dbReference>
<evidence type="ECO:0000259" key="5">
    <source>
        <dbReference type="SMART" id="SM00470"/>
    </source>
</evidence>
<dbReference type="InterPro" id="IPR041468">
    <property type="entry name" value="HTH_ParB/Spo0J"/>
</dbReference>
<dbReference type="NCBIfam" id="TIGR00180">
    <property type="entry name" value="parB_part"/>
    <property type="match status" value="1"/>
</dbReference>
<reference evidence="6" key="1">
    <citation type="submission" date="2022-11" db="EMBL/GenBank/DDBJ databases">
        <title>Biodiversity and phylogenetic relationships of bacteria.</title>
        <authorList>
            <person name="Machado R.A.R."/>
            <person name="Bhat A."/>
            <person name="Loulou A."/>
            <person name="Kallel S."/>
        </authorList>
    </citation>
    <scope>NUCLEOTIDE SEQUENCE</scope>
    <source>
        <strain evidence="6">K-TC2</strain>
    </source>
</reference>
<dbReference type="GO" id="GO:0005694">
    <property type="term" value="C:chromosome"/>
    <property type="evidence" value="ECO:0007669"/>
    <property type="project" value="TreeGrafter"/>
</dbReference>
<protein>
    <submittedName>
        <fullName evidence="6">ParB/RepB/Spo0J family partition protein</fullName>
    </submittedName>
</protein>
<dbReference type="PANTHER" id="PTHR33375">
    <property type="entry name" value="CHROMOSOME-PARTITIONING PROTEIN PARB-RELATED"/>
    <property type="match status" value="1"/>
</dbReference>
<keyword evidence="2" id="KW-0159">Chromosome partition</keyword>
<dbReference type="InterPro" id="IPR050336">
    <property type="entry name" value="Chromosome_partition/occlusion"/>
</dbReference>